<name>A0A815LDV4_9BILA</name>
<accession>A0A815LDV4</accession>
<dbReference type="EMBL" id="CAJNOM010002745">
    <property type="protein sequence ID" value="CAF1637016.1"/>
    <property type="molecule type" value="Genomic_DNA"/>
</dbReference>
<reference evidence="3" key="1">
    <citation type="submission" date="2021-02" db="EMBL/GenBank/DDBJ databases">
        <authorList>
            <person name="Nowell W R."/>
        </authorList>
    </citation>
    <scope>NUCLEOTIDE SEQUENCE</scope>
</reference>
<organism evidence="3 8">
    <name type="scientific">Adineta steineri</name>
    <dbReference type="NCBI Taxonomy" id="433720"/>
    <lineage>
        <taxon>Eukaryota</taxon>
        <taxon>Metazoa</taxon>
        <taxon>Spiralia</taxon>
        <taxon>Gnathifera</taxon>
        <taxon>Rotifera</taxon>
        <taxon>Eurotatoria</taxon>
        <taxon>Bdelloidea</taxon>
        <taxon>Adinetida</taxon>
        <taxon>Adinetidae</taxon>
        <taxon>Adineta</taxon>
    </lineage>
</organism>
<evidence type="ECO:0000313" key="4">
    <source>
        <dbReference type="EMBL" id="CAF1474966.1"/>
    </source>
</evidence>
<dbReference type="Proteomes" id="UP000663877">
    <property type="component" value="Unassembled WGS sequence"/>
</dbReference>
<dbReference type="CDD" id="cd00590">
    <property type="entry name" value="RRM_SF"/>
    <property type="match status" value="1"/>
</dbReference>
<evidence type="ECO:0000313" key="7">
    <source>
        <dbReference type="Proteomes" id="UP000663832"/>
    </source>
</evidence>
<dbReference type="InterPro" id="IPR035979">
    <property type="entry name" value="RBD_domain_sf"/>
</dbReference>
<gene>
    <name evidence="3" type="ORF">BJG266_LOCUS38076</name>
    <name evidence="4" type="ORF">BJG266_LOCUS41741</name>
    <name evidence="5" type="ORF">QVE165_LOCUS54953</name>
    <name evidence="6" type="ORF">QVE165_LOCUS58624</name>
</gene>
<keyword evidence="7" id="KW-1185">Reference proteome</keyword>
<dbReference type="OrthoDB" id="4726at2759"/>
<evidence type="ECO:0000313" key="6">
    <source>
        <dbReference type="EMBL" id="CAF1637016.1"/>
    </source>
</evidence>
<dbReference type="InterPro" id="IPR000504">
    <property type="entry name" value="RRM_dom"/>
</dbReference>
<dbReference type="AlphaFoldDB" id="A0A815LDV4"/>
<dbReference type="SUPFAM" id="SSF54928">
    <property type="entry name" value="RNA-binding domain, RBD"/>
    <property type="match status" value="1"/>
</dbReference>
<dbReference type="GO" id="GO:0003723">
    <property type="term" value="F:RNA binding"/>
    <property type="evidence" value="ECO:0007669"/>
    <property type="project" value="UniProtKB-UniRule"/>
</dbReference>
<evidence type="ECO:0000313" key="5">
    <source>
        <dbReference type="EMBL" id="CAF1616782.1"/>
    </source>
</evidence>
<dbReference type="InterPro" id="IPR012677">
    <property type="entry name" value="Nucleotide-bd_a/b_plait_sf"/>
</dbReference>
<evidence type="ECO:0000259" key="2">
    <source>
        <dbReference type="PROSITE" id="PS50102"/>
    </source>
</evidence>
<dbReference type="PROSITE" id="PS50102">
    <property type="entry name" value="RRM"/>
    <property type="match status" value="1"/>
</dbReference>
<feature type="domain" description="RRM" evidence="2">
    <location>
        <begin position="94"/>
        <end position="176"/>
    </location>
</feature>
<dbReference type="EMBL" id="CAJNOI010001377">
    <property type="protein sequence ID" value="CAF1408689.1"/>
    <property type="molecule type" value="Genomic_DNA"/>
</dbReference>
<dbReference type="Pfam" id="PF00076">
    <property type="entry name" value="RRM_1"/>
    <property type="match status" value="1"/>
</dbReference>
<evidence type="ECO:0000313" key="3">
    <source>
        <dbReference type="EMBL" id="CAF1408689.1"/>
    </source>
</evidence>
<sequence length="185" mass="21425">MEDVHPTVTKHHQLSSLLIVSRVQNSLENQDEENNSQGQTQIDRYAFISHGTAEEAKHNFNQPTDYIRLGPECCVKYVDYSSFLPADHQSYDKQTIAVTNIPENVSEDDLRRLFPNSRISNYYQARTIHRKSASIKILWGYAFLHYKNVQQAANAIENAQQYKINGRTLHVAFYSKNNRFESITE</sequence>
<proteinExistence type="predicted"/>
<dbReference type="EMBL" id="CAJNOM010001702">
    <property type="protein sequence ID" value="CAF1616782.1"/>
    <property type="molecule type" value="Genomic_DNA"/>
</dbReference>
<evidence type="ECO:0000256" key="1">
    <source>
        <dbReference type="PROSITE-ProRule" id="PRU00176"/>
    </source>
</evidence>
<dbReference type="EMBL" id="CAJNOI010002422">
    <property type="protein sequence ID" value="CAF1474966.1"/>
    <property type="molecule type" value="Genomic_DNA"/>
</dbReference>
<keyword evidence="1" id="KW-0694">RNA-binding</keyword>
<dbReference type="Gene3D" id="3.30.70.330">
    <property type="match status" value="1"/>
</dbReference>
<protein>
    <recommendedName>
        <fullName evidence="2">RRM domain-containing protein</fullName>
    </recommendedName>
</protein>
<dbReference type="Proteomes" id="UP000663832">
    <property type="component" value="Unassembled WGS sequence"/>
</dbReference>
<evidence type="ECO:0000313" key="8">
    <source>
        <dbReference type="Proteomes" id="UP000663877"/>
    </source>
</evidence>
<dbReference type="SMART" id="SM00360">
    <property type="entry name" value="RRM"/>
    <property type="match status" value="1"/>
</dbReference>
<comment type="caution">
    <text evidence="3">The sequence shown here is derived from an EMBL/GenBank/DDBJ whole genome shotgun (WGS) entry which is preliminary data.</text>
</comment>